<dbReference type="GO" id="GO:0004065">
    <property type="term" value="F:arylsulfatase activity"/>
    <property type="evidence" value="ECO:0007669"/>
    <property type="project" value="TreeGrafter"/>
</dbReference>
<dbReference type="InterPro" id="IPR050738">
    <property type="entry name" value="Sulfatase"/>
</dbReference>
<dbReference type="Gene3D" id="3.40.720.10">
    <property type="entry name" value="Alkaline Phosphatase, subunit A"/>
    <property type="match status" value="1"/>
</dbReference>
<feature type="region of interest" description="Disordered" evidence="3">
    <location>
        <begin position="237"/>
        <end position="263"/>
    </location>
</feature>
<evidence type="ECO:0000256" key="4">
    <source>
        <dbReference type="SAM" id="SignalP"/>
    </source>
</evidence>
<evidence type="ECO:0000313" key="6">
    <source>
        <dbReference type="EMBL" id="OUR75729.1"/>
    </source>
</evidence>
<dbReference type="Proteomes" id="UP000243053">
    <property type="component" value="Unassembled WGS sequence"/>
</dbReference>
<evidence type="ECO:0000313" key="7">
    <source>
        <dbReference type="Proteomes" id="UP000243053"/>
    </source>
</evidence>
<keyword evidence="4" id="KW-0732">Signal</keyword>
<dbReference type="InterPro" id="IPR017850">
    <property type="entry name" value="Alkaline_phosphatase_core_sf"/>
</dbReference>
<accession>A0A1Y5E080</accession>
<dbReference type="SUPFAM" id="SSF53649">
    <property type="entry name" value="Alkaline phosphatase-like"/>
    <property type="match status" value="1"/>
</dbReference>
<proteinExistence type="inferred from homology"/>
<protein>
    <recommendedName>
        <fullName evidence="5">Sulfatase N-terminal domain-containing protein</fullName>
    </recommendedName>
</protein>
<organism evidence="6 7">
    <name type="scientific">Colwellia psychrerythraea</name>
    <name type="common">Vibrio psychroerythus</name>
    <dbReference type="NCBI Taxonomy" id="28229"/>
    <lineage>
        <taxon>Bacteria</taxon>
        <taxon>Pseudomonadati</taxon>
        <taxon>Pseudomonadota</taxon>
        <taxon>Gammaproteobacteria</taxon>
        <taxon>Alteromonadales</taxon>
        <taxon>Colwelliaceae</taxon>
        <taxon>Colwellia</taxon>
    </lineage>
</organism>
<reference evidence="7" key="1">
    <citation type="journal article" date="2017" name="Proc. Natl. Acad. Sci. U.S.A.">
        <title>Simulation of Deepwater Horizon oil plume reveals substrate specialization within a complex community of hydrocarbon degraders.</title>
        <authorList>
            <person name="Hu P."/>
            <person name="Dubinsky E.A."/>
            <person name="Probst A.J."/>
            <person name="Wang J."/>
            <person name="Sieber C.M.K."/>
            <person name="Tom L.M."/>
            <person name="Gardinali P."/>
            <person name="Banfield J.F."/>
            <person name="Atlas R.M."/>
            <person name="Andersen G.L."/>
        </authorList>
    </citation>
    <scope>NUCLEOTIDE SEQUENCE [LARGE SCALE GENOMIC DNA]</scope>
</reference>
<comment type="caution">
    <text evidence="6">The sequence shown here is derived from an EMBL/GenBank/DDBJ whole genome shotgun (WGS) entry which is preliminary data.</text>
</comment>
<dbReference type="EMBL" id="MAAF01000107">
    <property type="protein sequence ID" value="OUR75729.1"/>
    <property type="molecule type" value="Genomic_DNA"/>
</dbReference>
<dbReference type="InterPro" id="IPR000917">
    <property type="entry name" value="Sulfatase_N"/>
</dbReference>
<evidence type="ECO:0000256" key="1">
    <source>
        <dbReference type="ARBA" id="ARBA00008779"/>
    </source>
</evidence>
<comment type="similarity">
    <text evidence="1">Belongs to the sulfatase family.</text>
</comment>
<dbReference type="PANTHER" id="PTHR42693:SF53">
    <property type="entry name" value="ENDO-4-O-SULFATASE"/>
    <property type="match status" value="1"/>
</dbReference>
<feature type="domain" description="Sulfatase N-terminal" evidence="5">
    <location>
        <begin position="30"/>
        <end position="356"/>
    </location>
</feature>
<evidence type="ECO:0000256" key="3">
    <source>
        <dbReference type="SAM" id="MobiDB-lite"/>
    </source>
</evidence>
<gene>
    <name evidence="6" type="ORF">A9Q75_17415</name>
</gene>
<sequence length="501" mass="56160">MNFLKKTLTGVSALVLSLSAIAAHANDERPNILLILADDVSPDMFTAYGHEGAANTPNIDKLAAHGVQFQTTYATAKCGSSRVEIMTGRYAQTTGVYTNEIWLGNAHKKVYSNNIPFSRILKDAGYATGITGKWHAGMQMPYEDVLAFDEHALWEGPKEIAKLKGSPKFTGLMEDKKTTSRYWHPGYVKNGKLLDTKPLDFSLDIEADFIMEFMEKNVKAKKPFLAYWPTVAPHGTRTGMPTNPLRGKPGLLGQGKGKKKNRIPGENQARFVSLIEYLDLKVGEVVNKIDELGIADNTVIIFLSDNGTAVTAKTRGVERGSHVVQIVAGAGIKKRGVTDELSDFSDIAPTLIDYANAWDFVPKGHTFNGKSLVPFYQGETDEHREWIYGYAATSQLLRTKDYMLEVVNPIMNMPRGRFYYTDDKRFGFGYELVDGKPEHAKARAKFDELLKNLPPLTREHDHWQTKSGKRVLKSLAKPKVIEKHLYNHEDYKRYDETYTGK</sequence>
<name>A0A1Y5E080_COLPS</name>
<feature type="signal peptide" evidence="4">
    <location>
        <begin position="1"/>
        <end position="25"/>
    </location>
</feature>
<keyword evidence="2" id="KW-0378">Hydrolase</keyword>
<evidence type="ECO:0000259" key="5">
    <source>
        <dbReference type="Pfam" id="PF00884"/>
    </source>
</evidence>
<dbReference type="Pfam" id="PF00884">
    <property type="entry name" value="Sulfatase"/>
    <property type="match status" value="1"/>
</dbReference>
<dbReference type="PANTHER" id="PTHR42693">
    <property type="entry name" value="ARYLSULFATASE FAMILY MEMBER"/>
    <property type="match status" value="1"/>
</dbReference>
<evidence type="ECO:0000256" key="2">
    <source>
        <dbReference type="ARBA" id="ARBA00022801"/>
    </source>
</evidence>
<dbReference type="AlphaFoldDB" id="A0A1Y5E080"/>
<feature type="chain" id="PRO_5012644506" description="Sulfatase N-terminal domain-containing protein" evidence="4">
    <location>
        <begin position="26"/>
        <end position="501"/>
    </location>
</feature>